<accession>A0ABV9Q786</accession>
<proteinExistence type="inferred from homology"/>
<evidence type="ECO:0000313" key="5">
    <source>
        <dbReference type="EMBL" id="MFC4769112.1"/>
    </source>
</evidence>
<reference evidence="6" key="1">
    <citation type="journal article" date="2019" name="Int. J. Syst. Evol. Microbiol.">
        <title>The Global Catalogue of Microorganisms (GCM) 10K type strain sequencing project: providing services to taxonomists for standard genome sequencing and annotation.</title>
        <authorList>
            <consortium name="The Broad Institute Genomics Platform"/>
            <consortium name="The Broad Institute Genome Sequencing Center for Infectious Disease"/>
            <person name="Wu L."/>
            <person name="Ma J."/>
        </authorList>
    </citation>
    <scope>NUCLEOTIDE SEQUENCE [LARGE SCALE GENOMIC DNA]</scope>
    <source>
        <strain evidence="6">WYCCWR 12678</strain>
    </source>
</reference>
<organism evidence="5 6">
    <name type="scientific">Effusibacillus consociatus</name>
    <dbReference type="NCBI Taxonomy" id="1117041"/>
    <lineage>
        <taxon>Bacteria</taxon>
        <taxon>Bacillati</taxon>
        <taxon>Bacillota</taxon>
        <taxon>Bacilli</taxon>
        <taxon>Bacillales</taxon>
        <taxon>Alicyclobacillaceae</taxon>
        <taxon>Effusibacillus</taxon>
    </lineage>
</organism>
<dbReference type="PANTHER" id="PTHR30258:SF2">
    <property type="entry name" value="COMG OPERON PROTEIN 1"/>
    <property type="match status" value="1"/>
</dbReference>
<keyword evidence="6" id="KW-1185">Reference proteome</keyword>
<dbReference type="InterPro" id="IPR027417">
    <property type="entry name" value="P-loop_NTPase"/>
</dbReference>
<name>A0ABV9Q786_9BACL</name>
<dbReference type="PROSITE" id="PS00662">
    <property type="entry name" value="T2SP_E"/>
    <property type="match status" value="1"/>
</dbReference>
<dbReference type="Gene3D" id="3.40.50.300">
    <property type="entry name" value="P-loop containing nucleotide triphosphate hydrolases"/>
    <property type="match status" value="1"/>
</dbReference>
<dbReference type="Proteomes" id="UP001596002">
    <property type="component" value="Unassembled WGS sequence"/>
</dbReference>
<evidence type="ECO:0000256" key="2">
    <source>
        <dbReference type="ARBA" id="ARBA00022741"/>
    </source>
</evidence>
<dbReference type="Gene3D" id="3.30.450.90">
    <property type="match status" value="1"/>
</dbReference>
<evidence type="ECO:0000259" key="4">
    <source>
        <dbReference type="PROSITE" id="PS00662"/>
    </source>
</evidence>
<keyword evidence="2" id="KW-0547">Nucleotide-binding</keyword>
<protein>
    <submittedName>
        <fullName evidence="5">GspE/PulE family protein</fullName>
    </submittedName>
</protein>
<evidence type="ECO:0000313" key="6">
    <source>
        <dbReference type="Proteomes" id="UP001596002"/>
    </source>
</evidence>
<feature type="domain" description="Bacterial type II secretion system protein E" evidence="4">
    <location>
        <begin position="205"/>
        <end position="219"/>
    </location>
</feature>
<dbReference type="Pfam" id="PF00437">
    <property type="entry name" value="T2SSE"/>
    <property type="match status" value="1"/>
</dbReference>
<evidence type="ECO:0000256" key="1">
    <source>
        <dbReference type="ARBA" id="ARBA00006611"/>
    </source>
</evidence>
<dbReference type="InterPro" id="IPR001482">
    <property type="entry name" value="T2SS/T4SS_dom"/>
</dbReference>
<dbReference type="CDD" id="cd01129">
    <property type="entry name" value="PulE-GspE-like"/>
    <property type="match status" value="1"/>
</dbReference>
<dbReference type="RefSeq" id="WP_380027264.1">
    <property type="nucleotide sequence ID" value="NZ_JBHSHC010000119.1"/>
</dbReference>
<gene>
    <name evidence="5" type="ORF">ACFO8Q_17415</name>
</gene>
<comment type="similarity">
    <text evidence="1">Belongs to the GSP E family.</text>
</comment>
<dbReference type="PANTHER" id="PTHR30258">
    <property type="entry name" value="TYPE II SECRETION SYSTEM PROTEIN GSPE-RELATED"/>
    <property type="match status" value="1"/>
</dbReference>
<dbReference type="EMBL" id="JBHSHC010000119">
    <property type="protein sequence ID" value="MFC4769112.1"/>
    <property type="molecule type" value="Genomic_DNA"/>
</dbReference>
<keyword evidence="3" id="KW-0067">ATP-binding</keyword>
<sequence length="378" mass="42267">MQLLNTSDWVQHVIELAFEVGASDIHIEPSKEGYDVRMRKDGDLQSIPNLPPCEGSSVQRIKVLAEMDIAERRLPQDGSFQMQMQESVLDIRVASLPTVEGEKLALRLLRHTSKLQDLEELQMEPKLLHDFRRLLKQSHGMVIAAGPTGSGKSTTLFAALRFLLSRHLNIVTLEDPVESRIAGINQVQINERAGLTFARGLRSVLRQDPDVIMVGEIRDRETAEIAVRAALTGHLVLTTLHTETKEGALIRLVDLGVEPYLVGVAVKGVLSQRLVKRNAGGRRAIFDLLTVTDEVKDWLQQGAPPMHKPIFMRENFLESTLRKLILQGEVIAEEYERICGGDLVWLQPKQDGKVIGSSPDFVHEWPDSYEADSLSTRA</sequence>
<evidence type="ECO:0000256" key="3">
    <source>
        <dbReference type="ARBA" id="ARBA00022840"/>
    </source>
</evidence>
<dbReference type="SUPFAM" id="SSF52540">
    <property type="entry name" value="P-loop containing nucleoside triphosphate hydrolases"/>
    <property type="match status" value="1"/>
</dbReference>
<comment type="caution">
    <text evidence="5">The sequence shown here is derived from an EMBL/GenBank/DDBJ whole genome shotgun (WGS) entry which is preliminary data.</text>
</comment>